<sequence>MDKDTLAEFVKDLKRIRNAVYTIADATNPRERTVWTKHAYEVAHNVTEKYKNLLIKVLREEK</sequence>
<organism evidence="1">
    <name type="scientific">marine sediment metagenome</name>
    <dbReference type="NCBI Taxonomy" id="412755"/>
    <lineage>
        <taxon>unclassified sequences</taxon>
        <taxon>metagenomes</taxon>
        <taxon>ecological metagenomes</taxon>
    </lineage>
</organism>
<comment type="caution">
    <text evidence="1">The sequence shown here is derived from an EMBL/GenBank/DDBJ whole genome shotgun (WGS) entry which is preliminary data.</text>
</comment>
<accession>A0A0F8ZX49</accession>
<name>A0A0F8ZX49_9ZZZZ</name>
<reference evidence="1" key="1">
    <citation type="journal article" date="2015" name="Nature">
        <title>Complex archaea that bridge the gap between prokaryotes and eukaryotes.</title>
        <authorList>
            <person name="Spang A."/>
            <person name="Saw J.H."/>
            <person name="Jorgensen S.L."/>
            <person name="Zaremba-Niedzwiedzka K."/>
            <person name="Martijn J."/>
            <person name="Lind A.E."/>
            <person name="van Eijk R."/>
            <person name="Schleper C."/>
            <person name="Guy L."/>
            <person name="Ettema T.J."/>
        </authorList>
    </citation>
    <scope>NUCLEOTIDE SEQUENCE</scope>
</reference>
<dbReference type="EMBL" id="LAZR01045639">
    <property type="protein sequence ID" value="KKK98383.1"/>
    <property type="molecule type" value="Genomic_DNA"/>
</dbReference>
<protein>
    <submittedName>
        <fullName evidence="1">Uncharacterized protein</fullName>
    </submittedName>
</protein>
<gene>
    <name evidence="1" type="ORF">LCGC14_2643300</name>
</gene>
<dbReference type="AlphaFoldDB" id="A0A0F8ZX49"/>
<proteinExistence type="predicted"/>
<evidence type="ECO:0000313" key="1">
    <source>
        <dbReference type="EMBL" id="KKK98383.1"/>
    </source>
</evidence>